<dbReference type="Proteomes" id="UP001412067">
    <property type="component" value="Unassembled WGS sequence"/>
</dbReference>
<evidence type="ECO:0000256" key="2">
    <source>
        <dbReference type="ARBA" id="ARBA00023004"/>
    </source>
</evidence>
<sequence>MGWPYVGETLQLYSEDPNVFFPSRQKRYGEIFKTHLLGCTCVMLASPEAARFVLVSQAHLFKPTYPPSKEKVIGPSAIFFHDGNYHAAVRRLVQSSISPENMRRLVPHIGAVAAAMLRSWDGQVLSTFHAMKKLSFDIGILVIFGQHLSEQRKNELTKNYFIIDKGYNSFATAIPGTPYNNAMKARKRLGEIFREIMEERRGRTSHDDLLSDFMEWRDNDGGGKLTGDQISDNIFGVLYAAQDTTASVITWMVKYLHDDPQLLHRVKEEQMAIYETNGCGRQPLTWAQTRSMPLTDSVISETLRMASIIAYTYREAVADVEYKGYLIPKGWKVMPLFRNIHHNPEYFPDPNKFDPSRFKASPMPHTFLPFGSGVHSCPGKELAKVEMLVFIHHLLTRYQFEVVGCDGEVEYSPFPIPKHGLRVRIRRSEEGSLYPIRSSRDLPSAANEFSATSAWPRASRRAVRSHACVKRARGKARTRELFFAHTPRMRTSRRTRS</sequence>
<gene>
    <name evidence="4" type="primary">CYP707A7</name>
    <name evidence="4" type="ORF">KSP40_PGU005330</name>
</gene>
<comment type="similarity">
    <text evidence="3">Belongs to the cytochrome P450 family.</text>
</comment>
<dbReference type="Pfam" id="PF00067">
    <property type="entry name" value="p450"/>
    <property type="match status" value="1"/>
</dbReference>
<evidence type="ECO:0000256" key="3">
    <source>
        <dbReference type="RuleBase" id="RU000461"/>
    </source>
</evidence>
<evidence type="ECO:0000256" key="1">
    <source>
        <dbReference type="ARBA" id="ARBA00022723"/>
    </source>
</evidence>
<dbReference type="InterPro" id="IPR001128">
    <property type="entry name" value="Cyt_P450"/>
</dbReference>
<keyword evidence="1 3" id="KW-0479">Metal-binding</keyword>
<evidence type="ECO:0000313" key="4">
    <source>
        <dbReference type="EMBL" id="KAK8969269.1"/>
    </source>
</evidence>
<dbReference type="PANTHER" id="PTHR24286">
    <property type="entry name" value="CYTOCHROME P450 26"/>
    <property type="match status" value="1"/>
</dbReference>
<comment type="caution">
    <text evidence="4">The sequence shown here is derived from an EMBL/GenBank/DDBJ whole genome shotgun (WGS) entry which is preliminary data.</text>
</comment>
<protein>
    <submittedName>
        <fullName evidence="4">Abscisic acid 8'-hydroxylase 3</fullName>
    </submittedName>
</protein>
<dbReference type="EMBL" id="JBBWWR010000003">
    <property type="protein sequence ID" value="KAK8969269.1"/>
    <property type="molecule type" value="Genomic_DNA"/>
</dbReference>
<reference evidence="4 5" key="1">
    <citation type="journal article" date="2022" name="Nat. Plants">
        <title>Genomes of leafy and leafless Platanthera orchids illuminate the evolution of mycoheterotrophy.</title>
        <authorList>
            <person name="Li M.H."/>
            <person name="Liu K.W."/>
            <person name="Li Z."/>
            <person name="Lu H.C."/>
            <person name="Ye Q.L."/>
            <person name="Zhang D."/>
            <person name="Wang J.Y."/>
            <person name="Li Y.F."/>
            <person name="Zhong Z.M."/>
            <person name="Liu X."/>
            <person name="Yu X."/>
            <person name="Liu D.K."/>
            <person name="Tu X.D."/>
            <person name="Liu B."/>
            <person name="Hao Y."/>
            <person name="Liao X.Y."/>
            <person name="Jiang Y.T."/>
            <person name="Sun W.H."/>
            <person name="Chen J."/>
            <person name="Chen Y.Q."/>
            <person name="Ai Y."/>
            <person name="Zhai J.W."/>
            <person name="Wu S.S."/>
            <person name="Zhou Z."/>
            <person name="Hsiao Y.Y."/>
            <person name="Wu W.L."/>
            <person name="Chen Y.Y."/>
            <person name="Lin Y.F."/>
            <person name="Hsu J.L."/>
            <person name="Li C.Y."/>
            <person name="Wang Z.W."/>
            <person name="Zhao X."/>
            <person name="Zhong W.Y."/>
            <person name="Ma X.K."/>
            <person name="Ma L."/>
            <person name="Huang J."/>
            <person name="Chen G.Z."/>
            <person name="Huang M.Z."/>
            <person name="Huang L."/>
            <person name="Peng D.H."/>
            <person name="Luo Y.B."/>
            <person name="Zou S.Q."/>
            <person name="Chen S.P."/>
            <person name="Lan S."/>
            <person name="Tsai W.C."/>
            <person name="Van de Peer Y."/>
            <person name="Liu Z.J."/>
        </authorList>
    </citation>
    <scope>NUCLEOTIDE SEQUENCE [LARGE SCALE GENOMIC DNA]</scope>
    <source>
        <strain evidence="4">Lor288</strain>
    </source>
</reference>
<evidence type="ECO:0000313" key="5">
    <source>
        <dbReference type="Proteomes" id="UP001412067"/>
    </source>
</evidence>
<keyword evidence="3" id="KW-0503">Monooxygenase</keyword>
<dbReference type="InterPro" id="IPR036396">
    <property type="entry name" value="Cyt_P450_sf"/>
</dbReference>
<keyword evidence="3" id="KW-0560">Oxidoreductase</keyword>
<dbReference type="PRINTS" id="PR00463">
    <property type="entry name" value="EP450I"/>
</dbReference>
<proteinExistence type="inferred from homology"/>
<dbReference type="SUPFAM" id="SSF48264">
    <property type="entry name" value="Cytochrome P450"/>
    <property type="match status" value="1"/>
</dbReference>
<keyword evidence="2 3" id="KW-0408">Iron</keyword>
<keyword evidence="5" id="KW-1185">Reference proteome</keyword>
<accession>A0ABR2MYF5</accession>
<dbReference type="InterPro" id="IPR017972">
    <property type="entry name" value="Cyt_P450_CS"/>
</dbReference>
<dbReference type="PRINTS" id="PR00385">
    <property type="entry name" value="P450"/>
</dbReference>
<keyword evidence="3" id="KW-0349">Heme</keyword>
<dbReference type="CDD" id="cd11043">
    <property type="entry name" value="CYP90-like"/>
    <property type="match status" value="1"/>
</dbReference>
<organism evidence="4 5">
    <name type="scientific">Platanthera guangdongensis</name>
    <dbReference type="NCBI Taxonomy" id="2320717"/>
    <lineage>
        <taxon>Eukaryota</taxon>
        <taxon>Viridiplantae</taxon>
        <taxon>Streptophyta</taxon>
        <taxon>Embryophyta</taxon>
        <taxon>Tracheophyta</taxon>
        <taxon>Spermatophyta</taxon>
        <taxon>Magnoliopsida</taxon>
        <taxon>Liliopsida</taxon>
        <taxon>Asparagales</taxon>
        <taxon>Orchidaceae</taxon>
        <taxon>Orchidoideae</taxon>
        <taxon>Orchideae</taxon>
        <taxon>Orchidinae</taxon>
        <taxon>Platanthera</taxon>
    </lineage>
</organism>
<dbReference type="Gene3D" id="1.10.630.10">
    <property type="entry name" value="Cytochrome P450"/>
    <property type="match status" value="1"/>
</dbReference>
<dbReference type="PANTHER" id="PTHR24286:SF376">
    <property type="entry name" value="ABSCISIC ACID 8'-HYDROXYLASE 4"/>
    <property type="match status" value="1"/>
</dbReference>
<dbReference type="PROSITE" id="PS00086">
    <property type="entry name" value="CYTOCHROME_P450"/>
    <property type="match status" value="1"/>
</dbReference>
<name>A0ABR2MYF5_9ASPA</name>
<dbReference type="InterPro" id="IPR002401">
    <property type="entry name" value="Cyt_P450_E_grp-I"/>
</dbReference>